<reference evidence="1 2" key="1">
    <citation type="submission" date="2012-02" db="EMBL/GenBank/DDBJ databases">
        <title>The Genome Sequence of Bacteroides fragilis CL07T12C05.</title>
        <authorList>
            <consortium name="The Broad Institute Genome Sequencing Platform"/>
            <person name="Earl A."/>
            <person name="Ward D."/>
            <person name="Feldgarden M."/>
            <person name="Gevers D."/>
            <person name="Zitomersky N.L."/>
            <person name="Coyne M.J."/>
            <person name="Comstock L.E."/>
            <person name="Young S.K."/>
            <person name="Zeng Q."/>
            <person name="Gargeya S."/>
            <person name="Fitzgerald M."/>
            <person name="Haas B."/>
            <person name="Abouelleil A."/>
            <person name="Alvarado L."/>
            <person name="Arachchi H.M."/>
            <person name="Berlin A."/>
            <person name="Chapman S.B."/>
            <person name="Gearin G."/>
            <person name="Goldberg J."/>
            <person name="Griggs A."/>
            <person name="Gujja S."/>
            <person name="Hansen M."/>
            <person name="Heiman D."/>
            <person name="Howarth C."/>
            <person name="Larimer J."/>
            <person name="Lui A."/>
            <person name="MacDonald P.J.P."/>
            <person name="McCowen C."/>
            <person name="Montmayeur A."/>
            <person name="Murphy C."/>
            <person name="Neiman D."/>
            <person name="Pearson M."/>
            <person name="Priest M."/>
            <person name="Roberts A."/>
            <person name="Saif S."/>
            <person name="Shea T."/>
            <person name="Sisk P."/>
            <person name="Stolte C."/>
            <person name="Sykes S."/>
            <person name="Wortman J."/>
            <person name="Nusbaum C."/>
            <person name="Birren B."/>
        </authorList>
    </citation>
    <scope>NUCLEOTIDE SEQUENCE [LARGE SCALE GENOMIC DNA]</scope>
    <source>
        <strain evidence="1 2">CL07T12C05</strain>
    </source>
</reference>
<dbReference type="PATRIC" id="fig|997883.3.peg.3408"/>
<dbReference type="Proteomes" id="UP000003879">
    <property type="component" value="Unassembled WGS sequence"/>
</dbReference>
<name>A0A0E2AYC7_BACFG</name>
<evidence type="ECO:0000313" key="1">
    <source>
        <dbReference type="EMBL" id="EIY92962.1"/>
    </source>
</evidence>
<dbReference type="HOGENOM" id="CLU_2767028_0_0_10"/>
<accession>A0A0E2AYC7</accession>
<dbReference type="EMBL" id="AGXN01000019">
    <property type="protein sequence ID" value="EIY92962.1"/>
    <property type="molecule type" value="Genomic_DNA"/>
</dbReference>
<comment type="caution">
    <text evidence="1">The sequence shown here is derived from an EMBL/GenBank/DDBJ whole genome shotgun (WGS) entry which is preliminary data.</text>
</comment>
<dbReference type="AlphaFoldDB" id="A0A0E2AYC7"/>
<gene>
    <name evidence="1" type="ORF">HMPREF1056_03250</name>
</gene>
<evidence type="ECO:0000313" key="2">
    <source>
        <dbReference type="Proteomes" id="UP000003879"/>
    </source>
</evidence>
<proteinExistence type="predicted"/>
<sequence>MRSRTALIPGKKHRVLQSHLLSGIVTPLRLVHSGILTYFAPMKRNQENICPMAKIKQTGKPAQAAAGQP</sequence>
<organism evidence="1 2">
    <name type="scientific">Bacteroides fragilis CL07T12C05</name>
    <dbReference type="NCBI Taxonomy" id="997883"/>
    <lineage>
        <taxon>Bacteria</taxon>
        <taxon>Pseudomonadati</taxon>
        <taxon>Bacteroidota</taxon>
        <taxon>Bacteroidia</taxon>
        <taxon>Bacteroidales</taxon>
        <taxon>Bacteroidaceae</taxon>
        <taxon>Bacteroides</taxon>
    </lineage>
</organism>
<protein>
    <submittedName>
        <fullName evidence="1">Uncharacterized protein</fullName>
    </submittedName>
</protein>